<evidence type="ECO:0000313" key="4">
    <source>
        <dbReference type="Proteomes" id="UP001464891"/>
    </source>
</evidence>
<evidence type="ECO:0000256" key="2">
    <source>
        <dbReference type="ARBA" id="ARBA00023219"/>
    </source>
</evidence>
<dbReference type="Pfam" id="PF03592">
    <property type="entry name" value="Terminase_2"/>
    <property type="match status" value="2"/>
</dbReference>
<dbReference type="InterPro" id="IPR038713">
    <property type="entry name" value="Terminase_Gp1_N_sf"/>
</dbReference>
<name>A0ABV0JCQ4_9CYAN</name>
<protein>
    <submittedName>
        <fullName evidence="3">Terminase small subunit</fullName>
    </submittedName>
</protein>
<keyword evidence="4" id="KW-1185">Reference proteome</keyword>
<dbReference type="PANTHER" id="PTHR41328">
    <property type="entry name" value="TERMINASE SMALL SUBUNIT-RELATED"/>
    <property type="match status" value="1"/>
</dbReference>
<gene>
    <name evidence="3" type="ORF">NC998_20925</name>
</gene>
<keyword evidence="2" id="KW-0231">Viral genome packaging</keyword>
<dbReference type="Gene3D" id="1.10.10.1400">
    <property type="entry name" value="Terminase, small subunit, N-terminal DNA-binding domain, HTH motif"/>
    <property type="match status" value="2"/>
</dbReference>
<evidence type="ECO:0000313" key="3">
    <source>
        <dbReference type="EMBL" id="MEP0819565.1"/>
    </source>
</evidence>
<dbReference type="PANTHER" id="PTHR41328:SF2">
    <property type="entry name" value="TERMINASE SMALL SUBUNIT"/>
    <property type="match status" value="1"/>
</dbReference>
<comment type="caution">
    <text evidence="3">The sequence shown here is derived from an EMBL/GenBank/DDBJ whole genome shotgun (WGS) entry which is preliminary data.</text>
</comment>
<accession>A0ABV0JCQ4</accession>
<reference evidence="3 4" key="1">
    <citation type="submission" date="2022-04" db="EMBL/GenBank/DDBJ databases">
        <title>Positive selection, recombination, and allopatry shape intraspecific diversity of widespread and dominant cyanobacteria.</title>
        <authorList>
            <person name="Wei J."/>
            <person name="Shu W."/>
            <person name="Hu C."/>
        </authorList>
    </citation>
    <scope>NUCLEOTIDE SEQUENCE [LARGE SCALE GENOMIC DNA]</scope>
    <source>
        <strain evidence="3 4">GB2-A4</strain>
    </source>
</reference>
<evidence type="ECO:0000256" key="1">
    <source>
        <dbReference type="ARBA" id="ARBA00022612"/>
    </source>
</evidence>
<dbReference type="EMBL" id="JAMPKM010000015">
    <property type="protein sequence ID" value="MEP0819565.1"/>
    <property type="molecule type" value="Genomic_DNA"/>
</dbReference>
<dbReference type="RefSeq" id="WP_190440546.1">
    <property type="nucleotide sequence ID" value="NZ_JAMPKM010000015.1"/>
</dbReference>
<proteinExistence type="predicted"/>
<dbReference type="InterPro" id="IPR005335">
    <property type="entry name" value="Terminase_ssu"/>
</dbReference>
<keyword evidence="1" id="KW-1188">Viral release from host cell</keyword>
<dbReference type="Proteomes" id="UP001464891">
    <property type="component" value="Unassembled WGS sequence"/>
</dbReference>
<dbReference type="InterPro" id="IPR052404">
    <property type="entry name" value="SPP1-like_terminase"/>
</dbReference>
<sequence>MSESPPKLTDKQKRFCQEYLVDFDSTEAYKRAGYVIKSDREAASDAENLLRNPKIQAYLSLLKAETLGLTERQRSFCNAYLTHFNATRAYKEAGYTAKNDNVAAASASALLKRPQVIEYLRTKSVEAAERVELTLDYVLRKVKDRLEVRITDVADIGRHGDLTIKDLNKVPKEAVAAIAEISSTFTEEGPKLKLKMKDDGLALRLAAKYTGLTDDWNSFLRIAGKYGYTVRKTDSGYELLDTYTAPQITDDAAELGAAKED</sequence>
<organism evidence="3 4">
    <name type="scientific">Trichocoleus desertorum GB2-A4</name>
    <dbReference type="NCBI Taxonomy" id="2933944"/>
    <lineage>
        <taxon>Bacteria</taxon>
        <taxon>Bacillati</taxon>
        <taxon>Cyanobacteriota</taxon>
        <taxon>Cyanophyceae</taxon>
        <taxon>Leptolyngbyales</taxon>
        <taxon>Trichocoleusaceae</taxon>
        <taxon>Trichocoleus</taxon>
    </lineage>
</organism>